<evidence type="ECO:0000313" key="2">
    <source>
        <dbReference type="EMBL" id="TFL07041.1"/>
    </source>
</evidence>
<gene>
    <name evidence="2" type="ORF">BDV98DRAFT_557158</name>
</gene>
<keyword evidence="3" id="KW-1185">Reference proteome</keyword>
<name>A0A5C3R2C9_9AGAR</name>
<reference evidence="2 3" key="1">
    <citation type="journal article" date="2019" name="Nat. Ecol. Evol.">
        <title>Megaphylogeny resolves global patterns of mushroom evolution.</title>
        <authorList>
            <person name="Varga T."/>
            <person name="Krizsan K."/>
            <person name="Foldi C."/>
            <person name="Dima B."/>
            <person name="Sanchez-Garcia M."/>
            <person name="Sanchez-Ramirez S."/>
            <person name="Szollosi G.J."/>
            <person name="Szarkandi J.G."/>
            <person name="Papp V."/>
            <person name="Albert L."/>
            <person name="Andreopoulos W."/>
            <person name="Angelini C."/>
            <person name="Antonin V."/>
            <person name="Barry K.W."/>
            <person name="Bougher N.L."/>
            <person name="Buchanan P."/>
            <person name="Buyck B."/>
            <person name="Bense V."/>
            <person name="Catcheside P."/>
            <person name="Chovatia M."/>
            <person name="Cooper J."/>
            <person name="Damon W."/>
            <person name="Desjardin D."/>
            <person name="Finy P."/>
            <person name="Geml J."/>
            <person name="Haridas S."/>
            <person name="Hughes K."/>
            <person name="Justo A."/>
            <person name="Karasinski D."/>
            <person name="Kautmanova I."/>
            <person name="Kiss B."/>
            <person name="Kocsube S."/>
            <person name="Kotiranta H."/>
            <person name="LaButti K.M."/>
            <person name="Lechner B.E."/>
            <person name="Liimatainen K."/>
            <person name="Lipzen A."/>
            <person name="Lukacs Z."/>
            <person name="Mihaltcheva S."/>
            <person name="Morgado L.N."/>
            <person name="Niskanen T."/>
            <person name="Noordeloos M.E."/>
            <person name="Ohm R.A."/>
            <person name="Ortiz-Santana B."/>
            <person name="Ovrebo C."/>
            <person name="Racz N."/>
            <person name="Riley R."/>
            <person name="Savchenko A."/>
            <person name="Shiryaev A."/>
            <person name="Soop K."/>
            <person name="Spirin V."/>
            <person name="Szebenyi C."/>
            <person name="Tomsovsky M."/>
            <person name="Tulloss R.E."/>
            <person name="Uehling J."/>
            <person name="Grigoriev I.V."/>
            <person name="Vagvolgyi C."/>
            <person name="Papp T."/>
            <person name="Martin F.M."/>
            <person name="Miettinen O."/>
            <person name="Hibbett D.S."/>
            <person name="Nagy L.G."/>
        </authorList>
    </citation>
    <scope>NUCLEOTIDE SEQUENCE [LARGE SCALE GENOMIC DNA]</scope>
    <source>
        <strain evidence="2 3">CBS 309.79</strain>
    </source>
</reference>
<feature type="region of interest" description="Disordered" evidence="1">
    <location>
        <begin position="70"/>
        <end position="91"/>
    </location>
</feature>
<organism evidence="2 3">
    <name type="scientific">Pterulicium gracile</name>
    <dbReference type="NCBI Taxonomy" id="1884261"/>
    <lineage>
        <taxon>Eukaryota</taxon>
        <taxon>Fungi</taxon>
        <taxon>Dikarya</taxon>
        <taxon>Basidiomycota</taxon>
        <taxon>Agaricomycotina</taxon>
        <taxon>Agaricomycetes</taxon>
        <taxon>Agaricomycetidae</taxon>
        <taxon>Agaricales</taxon>
        <taxon>Pleurotineae</taxon>
        <taxon>Pterulaceae</taxon>
        <taxon>Pterulicium</taxon>
    </lineage>
</organism>
<proteinExistence type="predicted"/>
<evidence type="ECO:0000313" key="3">
    <source>
        <dbReference type="Proteomes" id="UP000305067"/>
    </source>
</evidence>
<evidence type="ECO:0000256" key="1">
    <source>
        <dbReference type="SAM" id="MobiDB-lite"/>
    </source>
</evidence>
<dbReference type="Proteomes" id="UP000305067">
    <property type="component" value="Unassembled WGS sequence"/>
</dbReference>
<accession>A0A5C3R2C9</accession>
<dbReference type="AlphaFoldDB" id="A0A5C3R2C9"/>
<sequence length="207" mass="22649">MLSNKADANLWPERPSDLQKFVDKLEEQASKVVDGLSELRVSIEGRNTRTGLGGPNVVSGGDDAMEIDTDDDTIKPTQANTNTNNNADQRTSRDLDIEELCLQLQNVENGIFQTQQDVESFREDVLEQVREHISAHVNTGVPEDALVEVRKQIEAIEGDANGFAEEIMGLWGRDGEMKGVVAGLVEREGGLRAEITGVSSSFPTLIL</sequence>
<protein>
    <submittedName>
        <fullName evidence="2">Uncharacterized protein</fullName>
    </submittedName>
</protein>
<dbReference type="EMBL" id="ML178814">
    <property type="protein sequence ID" value="TFL07041.1"/>
    <property type="molecule type" value="Genomic_DNA"/>
</dbReference>